<evidence type="ECO:0000256" key="1">
    <source>
        <dbReference type="SAM" id="MobiDB-lite"/>
    </source>
</evidence>
<feature type="compositionally biased region" description="Low complexity" evidence="1">
    <location>
        <begin position="23"/>
        <end position="36"/>
    </location>
</feature>
<sequence>MNPKGVSFEGKLQEILQKAQSCSSVSGSVSKSGKGSTQECLQKELDTALEKEKKRKEKEKRRKEKEKRRKEKEKRRKEKKKEKRKKKRRKEKEKEKKREGKGKGKEKEKEKKKKRKEKEEERKRKDKSKDILQLLKENRAGDIHNRMNPKGGSPEGKLKQVLQKAQSYGTNNSDMKDCVQQKLETVKGK</sequence>
<evidence type="ECO:0000313" key="3">
    <source>
        <dbReference type="Proteomes" id="UP000182128"/>
    </source>
</evidence>
<feature type="compositionally biased region" description="Polar residues" evidence="1">
    <location>
        <begin position="163"/>
        <end position="173"/>
    </location>
</feature>
<protein>
    <submittedName>
        <fullName evidence="2">SICAvar, type I</fullName>
    </submittedName>
</protein>
<feature type="compositionally biased region" description="Basic and acidic residues" evidence="1">
    <location>
        <begin position="41"/>
        <end position="52"/>
    </location>
</feature>
<organism evidence="2 3">
    <name type="scientific">Plasmodium knowlesi (strain H)</name>
    <dbReference type="NCBI Taxonomy" id="5851"/>
    <lineage>
        <taxon>Eukaryota</taxon>
        <taxon>Sar</taxon>
        <taxon>Alveolata</taxon>
        <taxon>Apicomplexa</taxon>
        <taxon>Aconoidasida</taxon>
        <taxon>Haemosporida</taxon>
        <taxon>Plasmodiidae</taxon>
        <taxon>Plasmodium</taxon>
        <taxon>Plasmodium (Plasmodium)</taxon>
    </lineage>
</organism>
<name>A0A1A7VQ18_PLAKH</name>
<dbReference type="AlphaFoldDB" id="A0A1A7VQ18"/>
<accession>A0A1A7VQ18</accession>
<reference evidence="3" key="1">
    <citation type="submission" date="2016-05" db="EMBL/GenBank/DDBJ databases">
        <authorList>
            <person name="Sharaf H."/>
        </authorList>
    </citation>
    <scope>NUCLEOTIDE SEQUENCE [LARGE SCALE GENOMIC DNA]</scope>
    <source>
        <strain evidence="3">H</strain>
    </source>
</reference>
<feature type="compositionally biased region" description="Basic and acidic residues" evidence="1">
    <location>
        <begin position="92"/>
        <end position="109"/>
    </location>
</feature>
<dbReference type="Proteomes" id="UP000182128">
    <property type="component" value="Unassembled WGS sequence"/>
</dbReference>
<feature type="compositionally biased region" description="Basic and acidic residues" evidence="1">
    <location>
        <begin position="117"/>
        <end position="145"/>
    </location>
</feature>
<gene>
    <name evidence="2" type="ORF">PKNA1_C2_0313300</name>
</gene>
<dbReference type="EMBL" id="CWHQ02000010">
    <property type="protein sequence ID" value="SBO24174.1"/>
    <property type="molecule type" value="Genomic_DNA"/>
</dbReference>
<feature type="compositionally biased region" description="Basic residues" evidence="1">
    <location>
        <begin position="53"/>
        <end position="91"/>
    </location>
</feature>
<proteinExistence type="predicted"/>
<feature type="region of interest" description="Disordered" evidence="1">
    <location>
        <begin position="18"/>
        <end position="174"/>
    </location>
</feature>
<evidence type="ECO:0000313" key="2">
    <source>
        <dbReference type="EMBL" id="SBO24174.1"/>
    </source>
</evidence>